<dbReference type="SUPFAM" id="SSF46785">
    <property type="entry name" value="Winged helix' DNA-binding domain"/>
    <property type="match status" value="1"/>
</dbReference>
<evidence type="ECO:0000313" key="6">
    <source>
        <dbReference type="EMBL" id="VEP15683.1"/>
    </source>
</evidence>
<evidence type="ECO:0000259" key="4">
    <source>
        <dbReference type="PROSITE" id="PS50042"/>
    </source>
</evidence>
<dbReference type="SUPFAM" id="SSF51206">
    <property type="entry name" value="cAMP-binding domain-like"/>
    <property type="match status" value="1"/>
</dbReference>
<dbReference type="Gene3D" id="2.60.120.10">
    <property type="entry name" value="Jelly Rolls"/>
    <property type="match status" value="1"/>
</dbReference>
<dbReference type="Pfam" id="PF13545">
    <property type="entry name" value="HTH_Crp_2"/>
    <property type="match status" value="1"/>
</dbReference>
<dbReference type="Proteomes" id="UP000320055">
    <property type="component" value="Unassembled WGS sequence"/>
</dbReference>
<gene>
    <name evidence="6" type="ORF">H1P_360018</name>
</gene>
<dbReference type="InterPro" id="IPR018490">
    <property type="entry name" value="cNMP-bd_dom_sf"/>
</dbReference>
<organism evidence="6 7">
    <name type="scientific">Hyella patelloides LEGE 07179</name>
    <dbReference type="NCBI Taxonomy" id="945734"/>
    <lineage>
        <taxon>Bacteria</taxon>
        <taxon>Bacillati</taxon>
        <taxon>Cyanobacteriota</taxon>
        <taxon>Cyanophyceae</taxon>
        <taxon>Pleurocapsales</taxon>
        <taxon>Hyellaceae</taxon>
        <taxon>Hyella</taxon>
    </lineage>
</organism>
<keyword evidence="3" id="KW-0804">Transcription</keyword>
<protein>
    <submittedName>
        <fullName evidence="6">Cyclic nucleotide-binding protein (Modular protein)</fullName>
    </submittedName>
</protein>
<evidence type="ECO:0000256" key="3">
    <source>
        <dbReference type="ARBA" id="ARBA00023163"/>
    </source>
</evidence>
<dbReference type="PANTHER" id="PTHR24567">
    <property type="entry name" value="CRP FAMILY TRANSCRIPTIONAL REGULATORY PROTEIN"/>
    <property type="match status" value="1"/>
</dbReference>
<evidence type="ECO:0000259" key="5">
    <source>
        <dbReference type="PROSITE" id="PS51063"/>
    </source>
</evidence>
<proteinExistence type="predicted"/>
<feature type="domain" description="Cyclic nucleotide-binding" evidence="4">
    <location>
        <begin position="1"/>
        <end position="120"/>
    </location>
</feature>
<dbReference type="InterPro" id="IPR000595">
    <property type="entry name" value="cNMP-bd_dom"/>
</dbReference>
<dbReference type="OrthoDB" id="571714at2"/>
<reference evidence="6 7" key="1">
    <citation type="submission" date="2019-01" db="EMBL/GenBank/DDBJ databases">
        <authorList>
            <person name="Brito A."/>
        </authorList>
    </citation>
    <scope>NUCLEOTIDE SEQUENCE [LARGE SCALE GENOMIC DNA]</scope>
    <source>
        <strain evidence="6">1</strain>
    </source>
</reference>
<dbReference type="Pfam" id="PF00027">
    <property type="entry name" value="cNMP_binding"/>
    <property type="match status" value="1"/>
</dbReference>
<name>A0A563VWQ5_9CYAN</name>
<dbReference type="GO" id="GO:0005829">
    <property type="term" value="C:cytosol"/>
    <property type="evidence" value="ECO:0007669"/>
    <property type="project" value="TreeGrafter"/>
</dbReference>
<dbReference type="PROSITE" id="PS50042">
    <property type="entry name" value="CNMP_BINDING_3"/>
    <property type="match status" value="1"/>
</dbReference>
<dbReference type="EMBL" id="CAACVJ010000290">
    <property type="protein sequence ID" value="VEP15683.1"/>
    <property type="molecule type" value="Genomic_DNA"/>
</dbReference>
<sequence>MDLTDPVRLPEPLRNNTTTQNLAAGETLFTQEDEASTFYVVTSGRIKLVRYTSGGQVSTFEIVRASQSLAEIALFADTYPCTAISEIDSEVIAYPKEELLSVLRAYPDLAEDFMEMLVKKIQSLKFRLELRDIRIAHERVLHYLRHLISFPEETTIVLDRPLKDIAGDLGFTPETISRALIRLETDGEIARQENIITLQR</sequence>
<dbReference type="RefSeq" id="WP_144865635.1">
    <property type="nucleotide sequence ID" value="NZ_LR213796.1"/>
</dbReference>
<dbReference type="InterPro" id="IPR050397">
    <property type="entry name" value="Env_Response_Regulators"/>
</dbReference>
<keyword evidence="2" id="KW-0238">DNA-binding</keyword>
<dbReference type="CDD" id="cd00038">
    <property type="entry name" value="CAP_ED"/>
    <property type="match status" value="1"/>
</dbReference>
<accession>A0A563VWQ5</accession>
<dbReference type="AlphaFoldDB" id="A0A563VWQ5"/>
<dbReference type="InterPro" id="IPR014710">
    <property type="entry name" value="RmlC-like_jellyroll"/>
</dbReference>
<evidence type="ECO:0000256" key="1">
    <source>
        <dbReference type="ARBA" id="ARBA00023015"/>
    </source>
</evidence>
<dbReference type="PANTHER" id="PTHR24567:SF74">
    <property type="entry name" value="HTH-TYPE TRANSCRIPTIONAL REGULATOR ARCR"/>
    <property type="match status" value="1"/>
</dbReference>
<keyword evidence="7" id="KW-1185">Reference proteome</keyword>
<dbReference type="SMART" id="SM00100">
    <property type="entry name" value="cNMP"/>
    <property type="match status" value="1"/>
</dbReference>
<keyword evidence="1" id="KW-0805">Transcription regulation</keyword>
<dbReference type="PROSITE" id="PS51063">
    <property type="entry name" value="HTH_CRP_2"/>
    <property type="match status" value="1"/>
</dbReference>
<evidence type="ECO:0000256" key="2">
    <source>
        <dbReference type="ARBA" id="ARBA00023125"/>
    </source>
</evidence>
<evidence type="ECO:0000313" key="7">
    <source>
        <dbReference type="Proteomes" id="UP000320055"/>
    </source>
</evidence>
<dbReference type="InterPro" id="IPR012318">
    <property type="entry name" value="HTH_CRP"/>
</dbReference>
<dbReference type="GO" id="GO:0003677">
    <property type="term" value="F:DNA binding"/>
    <property type="evidence" value="ECO:0007669"/>
    <property type="project" value="UniProtKB-KW"/>
</dbReference>
<dbReference type="GO" id="GO:0003700">
    <property type="term" value="F:DNA-binding transcription factor activity"/>
    <property type="evidence" value="ECO:0007669"/>
    <property type="project" value="TreeGrafter"/>
</dbReference>
<dbReference type="InterPro" id="IPR036390">
    <property type="entry name" value="WH_DNA-bd_sf"/>
</dbReference>
<feature type="domain" description="HTH crp-type" evidence="5">
    <location>
        <begin position="134"/>
        <end position="200"/>
    </location>
</feature>